<protein>
    <recommendedName>
        <fullName evidence="5">Actin</fullName>
    </recommendedName>
</protein>
<dbReference type="Gene3D" id="3.90.640.10">
    <property type="entry name" value="Actin, Chain A, domain 4"/>
    <property type="match status" value="1"/>
</dbReference>
<dbReference type="OrthoDB" id="6043244at2759"/>
<evidence type="ECO:0000256" key="1">
    <source>
        <dbReference type="RuleBase" id="RU000487"/>
    </source>
</evidence>
<proteinExistence type="inferred from homology"/>
<evidence type="ECO:0008006" key="5">
    <source>
        <dbReference type="Google" id="ProtNLM"/>
    </source>
</evidence>
<organism evidence="3 4">
    <name type="scientific">Diacronema lutheri</name>
    <name type="common">Unicellular marine alga</name>
    <name type="synonym">Monochrysis lutheri</name>
    <dbReference type="NCBI Taxonomy" id="2081491"/>
    <lineage>
        <taxon>Eukaryota</taxon>
        <taxon>Haptista</taxon>
        <taxon>Haptophyta</taxon>
        <taxon>Pavlovophyceae</taxon>
        <taxon>Pavlovales</taxon>
        <taxon>Pavlovaceae</taxon>
        <taxon>Diacronema</taxon>
    </lineage>
</organism>
<dbReference type="PANTHER" id="PTHR11937">
    <property type="entry name" value="ACTIN"/>
    <property type="match status" value="1"/>
</dbReference>
<dbReference type="Gene3D" id="3.30.420.40">
    <property type="match status" value="2"/>
</dbReference>
<gene>
    <name evidence="3" type="ORF">KFE25_006497</name>
</gene>
<dbReference type="Proteomes" id="UP000751190">
    <property type="component" value="Unassembled WGS sequence"/>
</dbReference>
<accession>A0A8J5XWZ3</accession>
<dbReference type="AlphaFoldDB" id="A0A8J5XWZ3"/>
<sequence length="410" mass="43559">MVVDEQCARVAADPLELGAVALVAGARTIVLDCRSGMCKVGFADCGQPHATFRTVVGRPRYRKLMTINDQKDVYVGGDALTKRAVLTLAEPIARGVVASWDDCERVWHHAFFNELRTQPADHPLVLVEPILNPRADRERMAAIMFATFCVPAIFVGAQSVLAIHGANRVTGLVCDSGEGFTHLVPMHAGFAISHAIVRVEAGGKDVTEMFGKFLAEAGLNLTTGSQIELVREAKEAQAYVALRPAEEQAAAGHVGAADRPRLVLPDGTVHTLGTERFMCAEILFGEVAHGLRSQPMQAGVVDAISRCQSALHAELYANVVLAGGCTCLAGFGDRLRREVAELSPAAHVHVVEVEGRQHLAWTGGAALAGLARVEALWVTRAQYQATSAAALHQGAFLGRADRGEAAEGAG</sequence>
<dbReference type="InterPro" id="IPR043129">
    <property type="entry name" value="ATPase_NBD"/>
</dbReference>
<dbReference type="PRINTS" id="PR00190">
    <property type="entry name" value="ACTIN"/>
</dbReference>
<keyword evidence="2" id="KW-1133">Transmembrane helix</keyword>
<dbReference type="InterPro" id="IPR004000">
    <property type="entry name" value="Actin"/>
</dbReference>
<keyword evidence="2" id="KW-0812">Transmembrane</keyword>
<evidence type="ECO:0000256" key="2">
    <source>
        <dbReference type="SAM" id="Phobius"/>
    </source>
</evidence>
<keyword evidence="2" id="KW-0472">Membrane</keyword>
<dbReference type="SMART" id="SM00268">
    <property type="entry name" value="ACTIN"/>
    <property type="match status" value="1"/>
</dbReference>
<evidence type="ECO:0000313" key="3">
    <source>
        <dbReference type="EMBL" id="KAG8470042.1"/>
    </source>
</evidence>
<evidence type="ECO:0000313" key="4">
    <source>
        <dbReference type="Proteomes" id="UP000751190"/>
    </source>
</evidence>
<name>A0A8J5XWZ3_DIALT</name>
<dbReference type="EMBL" id="JAGTXO010000002">
    <property type="protein sequence ID" value="KAG8470042.1"/>
    <property type="molecule type" value="Genomic_DNA"/>
</dbReference>
<keyword evidence="4" id="KW-1185">Reference proteome</keyword>
<reference evidence="3" key="1">
    <citation type="submission" date="2021-05" db="EMBL/GenBank/DDBJ databases">
        <title>The genome of the haptophyte Pavlova lutheri (Diacronema luteri, Pavlovales) - a model for lipid biosynthesis in eukaryotic algae.</title>
        <authorList>
            <person name="Hulatt C.J."/>
            <person name="Posewitz M.C."/>
        </authorList>
    </citation>
    <scope>NUCLEOTIDE SEQUENCE</scope>
    <source>
        <strain evidence="3">NIVA-4/92</strain>
    </source>
</reference>
<dbReference type="SUPFAM" id="SSF53067">
    <property type="entry name" value="Actin-like ATPase domain"/>
    <property type="match status" value="2"/>
</dbReference>
<comment type="similarity">
    <text evidence="1">Belongs to the actin family.</text>
</comment>
<comment type="caution">
    <text evidence="3">The sequence shown here is derived from an EMBL/GenBank/DDBJ whole genome shotgun (WGS) entry which is preliminary data.</text>
</comment>
<dbReference type="Pfam" id="PF00022">
    <property type="entry name" value="Actin"/>
    <property type="match status" value="1"/>
</dbReference>
<dbReference type="FunFam" id="3.30.420.40:FF:000050">
    <property type="entry name" value="Actin, alpha skeletal muscle"/>
    <property type="match status" value="1"/>
</dbReference>
<feature type="transmembrane region" description="Helical" evidence="2">
    <location>
        <begin position="141"/>
        <end position="163"/>
    </location>
</feature>